<dbReference type="GO" id="GO:0031201">
    <property type="term" value="C:SNARE complex"/>
    <property type="evidence" value="ECO:0007669"/>
    <property type="project" value="TreeGrafter"/>
</dbReference>
<evidence type="ECO:0000256" key="2">
    <source>
        <dbReference type="ARBA" id="ARBA00009063"/>
    </source>
</evidence>
<proteinExistence type="inferred from homology"/>
<evidence type="ECO:0000313" key="12">
    <source>
        <dbReference type="Proteomes" id="UP000664169"/>
    </source>
</evidence>
<gene>
    <name evidence="11" type="ORF">GOMPHAMPRED_000553</name>
</gene>
<organism evidence="11 12">
    <name type="scientific">Gomphillus americanus</name>
    <dbReference type="NCBI Taxonomy" id="1940652"/>
    <lineage>
        <taxon>Eukaryota</taxon>
        <taxon>Fungi</taxon>
        <taxon>Dikarya</taxon>
        <taxon>Ascomycota</taxon>
        <taxon>Pezizomycotina</taxon>
        <taxon>Lecanoromycetes</taxon>
        <taxon>OSLEUM clade</taxon>
        <taxon>Ostropomycetidae</taxon>
        <taxon>Ostropales</taxon>
        <taxon>Graphidaceae</taxon>
        <taxon>Gomphilloideae</taxon>
        <taxon>Gomphillus</taxon>
    </lineage>
</organism>
<sequence length="375" mass="42512">MTDLSAEFNALLRPHKTHICRHRHLSSDVLDQFLKEAYRINSHISDLYKYLTSIRQAYLSTTAPPRHNQTRHKRTESRTERTYLTDIQRDAIDTESKSTFQDLAGSIRQLNDVEKIRRDTERQIAAKKYGRGNGIGNALGRWAAGGIGSGQTAIKSEEEKLDEERRGAFDGHRESVIWFLRQRLGQAAETQREMMERRVQREVEKSKSVLWKVKDSVGLPLETNEETAAGNLGPSNKTTPANGGIDPSTQGVRIPGLTENEVANIESRLSPEQLQLFAQENNDMLKRYEDTLDQIRTAERSMIEISELQSTLASNLEIQATRIDSMVEDASNTTTNVSGGNKQLQRATERFRPARMVFWASCGLCAFLVTWDLIF</sequence>
<keyword evidence="3" id="KW-0813">Transport</keyword>
<dbReference type="AlphaFoldDB" id="A0A8H3I586"/>
<evidence type="ECO:0000256" key="7">
    <source>
        <dbReference type="ARBA" id="ARBA00023054"/>
    </source>
</evidence>
<evidence type="ECO:0000256" key="4">
    <source>
        <dbReference type="ARBA" id="ARBA00022692"/>
    </source>
</evidence>
<comment type="caution">
    <text evidence="11">The sequence shown here is derived from an EMBL/GenBank/DDBJ whole genome shotgun (WGS) entry which is preliminary data.</text>
</comment>
<evidence type="ECO:0000256" key="6">
    <source>
        <dbReference type="ARBA" id="ARBA00022989"/>
    </source>
</evidence>
<dbReference type="Gene3D" id="1.20.5.110">
    <property type="match status" value="1"/>
</dbReference>
<evidence type="ECO:0000256" key="5">
    <source>
        <dbReference type="ARBA" id="ARBA00022927"/>
    </source>
</evidence>
<dbReference type="Proteomes" id="UP000664169">
    <property type="component" value="Unassembled WGS sequence"/>
</dbReference>
<keyword evidence="6" id="KW-1133">Transmembrane helix</keyword>
<evidence type="ECO:0000256" key="3">
    <source>
        <dbReference type="ARBA" id="ARBA00022448"/>
    </source>
</evidence>
<comment type="similarity">
    <text evidence="2">Belongs to the syntaxin family.</text>
</comment>
<evidence type="ECO:0000256" key="9">
    <source>
        <dbReference type="SAM" id="MobiDB-lite"/>
    </source>
</evidence>
<feature type="region of interest" description="Disordered" evidence="9">
    <location>
        <begin position="222"/>
        <end position="253"/>
    </location>
</feature>
<dbReference type="OrthoDB" id="342981at2759"/>
<dbReference type="InterPro" id="IPR000727">
    <property type="entry name" value="T_SNARE_dom"/>
</dbReference>
<dbReference type="GO" id="GO:0006890">
    <property type="term" value="P:retrograde vesicle-mediated transport, Golgi to endoplasmic reticulum"/>
    <property type="evidence" value="ECO:0007669"/>
    <property type="project" value="TreeGrafter"/>
</dbReference>
<dbReference type="PROSITE" id="PS50192">
    <property type="entry name" value="T_SNARE"/>
    <property type="match status" value="1"/>
</dbReference>
<keyword evidence="12" id="KW-1185">Reference proteome</keyword>
<dbReference type="SUPFAM" id="SSF58038">
    <property type="entry name" value="SNARE fusion complex"/>
    <property type="match status" value="1"/>
</dbReference>
<evidence type="ECO:0000256" key="1">
    <source>
        <dbReference type="ARBA" id="ARBA00004211"/>
    </source>
</evidence>
<dbReference type="InterPro" id="IPR019529">
    <property type="entry name" value="Syntaxin-18_N"/>
</dbReference>
<dbReference type="GO" id="GO:0005783">
    <property type="term" value="C:endoplasmic reticulum"/>
    <property type="evidence" value="ECO:0007669"/>
    <property type="project" value="TreeGrafter"/>
</dbReference>
<protein>
    <recommendedName>
        <fullName evidence="10">t-SNARE coiled-coil homology domain-containing protein</fullName>
    </recommendedName>
</protein>
<dbReference type="EMBL" id="CAJPDQ010000001">
    <property type="protein sequence ID" value="CAF9903800.1"/>
    <property type="molecule type" value="Genomic_DNA"/>
</dbReference>
<dbReference type="PANTHER" id="PTHR15959">
    <property type="entry name" value="SYNTAXIN-18"/>
    <property type="match status" value="1"/>
</dbReference>
<feature type="compositionally biased region" description="Polar residues" evidence="9">
    <location>
        <begin position="233"/>
        <end position="251"/>
    </location>
</feature>
<evidence type="ECO:0000256" key="8">
    <source>
        <dbReference type="ARBA" id="ARBA00023136"/>
    </source>
</evidence>
<dbReference type="GO" id="GO:0015031">
    <property type="term" value="P:protein transport"/>
    <property type="evidence" value="ECO:0007669"/>
    <property type="project" value="UniProtKB-KW"/>
</dbReference>
<comment type="subcellular location">
    <subcellularLocation>
        <location evidence="1">Membrane</location>
        <topology evidence="1">Single-pass type IV membrane protein</topology>
    </subcellularLocation>
</comment>
<dbReference type="SMART" id="SM00397">
    <property type="entry name" value="t_SNARE"/>
    <property type="match status" value="1"/>
</dbReference>
<evidence type="ECO:0000313" key="11">
    <source>
        <dbReference type="EMBL" id="CAF9903800.1"/>
    </source>
</evidence>
<reference evidence="11" key="1">
    <citation type="submission" date="2021-03" db="EMBL/GenBank/DDBJ databases">
        <authorList>
            <person name="Tagirdzhanova G."/>
        </authorList>
    </citation>
    <scope>NUCLEOTIDE SEQUENCE</scope>
</reference>
<keyword evidence="4" id="KW-0812">Transmembrane</keyword>
<dbReference type="PANTHER" id="PTHR15959:SF0">
    <property type="entry name" value="SYNTAXIN-18"/>
    <property type="match status" value="1"/>
</dbReference>
<keyword evidence="8" id="KW-0472">Membrane</keyword>
<keyword evidence="7" id="KW-0175">Coiled coil</keyword>
<name>A0A8H3I586_9LECA</name>
<feature type="domain" description="T-SNARE coiled-coil homology" evidence="10">
    <location>
        <begin position="285"/>
        <end position="347"/>
    </location>
</feature>
<accession>A0A8H3I586</accession>
<evidence type="ECO:0000259" key="10">
    <source>
        <dbReference type="PROSITE" id="PS50192"/>
    </source>
</evidence>
<keyword evidence="5" id="KW-0653">Protein transport</keyword>
<dbReference type="Pfam" id="PF10496">
    <property type="entry name" value="Syntaxin-18_N"/>
    <property type="match status" value="1"/>
</dbReference>